<dbReference type="Gene3D" id="3.40.50.300">
    <property type="entry name" value="P-loop containing nucleotide triphosphate hydrolases"/>
    <property type="match status" value="1"/>
</dbReference>
<keyword evidence="2" id="KW-0378">Hydrolase</keyword>
<dbReference type="EMBL" id="VASG01000001">
    <property type="protein sequence ID" value="TLP78712.1"/>
    <property type="molecule type" value="Genomic_DNA"/>
</dbReference>
<feature type="domain" description="Helicase C-terminal" evidence="1">
    <location>
        <begin position="741"/>
        <end position="899"/>
    </location>
</feature>
<evidence type="ECO:0000313" key="2">
    <source>
        <dbReference type="EMBL" id="TLP78712.1"/>
    </source>
</evidence>
<sequence>MAMNSARERFVDWLARRMTNAGQGVSDTSLTVEPSGKYWLGRLQSAEGVADSDWGERGERLEPCAFGIKIKPAKAESWKITVNASARAWLLDRATGQWIKTEPAKISSLIIIPAAVGNYKFANSEFKKSLLIATGTDGFAARIEADVEIGSTSEYEISISLVNCSPKKHDSLKDTRLYECQLEIKDVHLEPFLLESLEDSFRYDRRVYAYGINCGVTFKEDGTIATEDAITVDRHRPQYWSVEDDMPQLSFDSLSHDPISAAKGLLLSLKKWGKINWGIPTLDKRAADEAWSAGMREQARVAADQFNEECERIAKGILLLEGDEKLLSSFKWMNTAMIKSAKGKYDSWRPFQFGFMLANLQSIVDSDTESEIADVVWFATGGGKTETYLGLLITAVIYDRLMGKISGITAWSRFPLRMLSLQQTQRFANAIISAEYVRRQMGIEGAPFSLGFFVGQGATPNSISEVPKAGEPDPDDDKMPAKFQVLEHCPLCHSQSITMKFNRALWKLEHHCTNSECEAFGEPLPIYVVDDEIYRFLPTIVVGTLDKAASIAMQASMRGMVGSPLAVCSKAGHGYTYAPRKSRPLGCLVPGCKAGVVPLPMDAKRYGPSFRLQDELHLLRDSLGAVDSHYEAIYDSLQLKLCGRKPKILASSATLSGYERQVDVLYRRKARVFPVAPPSQEGGFWTSESPDLMRRFVAIAPRGVTIEYTVDRLLTELQIAIRYLDQDPNSACAEIGIHPKHAKELVSLYGTDVVYGNTLRDLEAVVRSIETQVLADGSVKTASLTGKTDFAEVRESLDRLQNPEENFSDRLHIIAASSMMSHGVDVDRLNVMVMLGIPLSAAEFIQATARVGRKHPGLVFVVHKIGRERDAGVYRAFPQFVAQGDRFVEPIPVTRRSRRVLERTISGLELARILMIHEATSSTPLTTVKSFLEYVRKGGLDVEIELKEIEETLELQSGLDTPLKKDLRDWFDDFKRNIETPPSDAIFPSDLLRSPAMRSLRDVEKQVPIIGRRV</sequence>
<keyword evidence="2" id="KW-0547">Nucleotide-binding</keyword>
<proteinExistence type="predicted"/>
<dbReference type="PROSITE" id="PS51194">
    <property type="entry name" value="HELICASE_CTER"/>
    <property type="match status" value="1"/>
</dbReference>
<evidence type="ECO:0000313" key="3">
    <source>
        <dbReference type="Proteomes" id="UP000307510"/>
    </source>
</evidence>
<dbReference type="SUPFAM" id="SSF52540">
    <property type="entry name" value="P-loop containing nucleoside triphosphate hydrolases"/>
    <property type="match status" value="1"/>
</dbReference>
<reference evidence="2 3" key="1">
    <citation type="submission" date="2019-05" db="EMBL/GenBank/DDBJ databases">
        <authorList>
            <person name="Moore K."/>
            <person name="O'Neill P."/>
            <person name="Farbos A."/>
            <person name="Studholme D.J."/>
        </authorList>
    </citation>
    <scope>NUCLEOTIDE SEQUENCE [LARGE SCALE GENOMIC DNA]</scope>
    <source>
        <strain evidence="2 3">DSM 9128</strain>
    </source>
</reference>
<dbReference type="GO" id="GO:0004386">
    <property type="term" value="F:helicase activity"/>
    <property type="evidence" value="ECO:0007669"/>
    <property type="project" value="UniProtKB-KW"/>
</dbReference>
<dbReference type="CDD" id="cd18785">
    <property type="entry name" value="SF2_C"/>
    <property type="match status" value="1"/>
</dbReference>
<evidence type="ECO:0000259" key="1">
    <source>
        <dbReference type="PROSITE" id="PS51194"/>
    </source>
</evidence>
<gene>
    <name evidence="2" type="ORF">FEA48_05805</name>
</gene>
<name>A0A5R9AIY8_PSENT</name>
<dbReference type="InterPro" id="IPR001650">
    <property type="entry name" value="Helicase_C-like"/>
</dbReference>
<dbReference type="Pfam" id="PF00271">
    <property type="entry name" value="Helicase_C"/>
    <property type="match status" value="1"/>
</dbReference>
<reference evidence="3" key="2">
    <citation type="submission" date="2019-06" db="EMBL/GenBank/DDBJ databases">
        <title>AzeR, a transcriptional regulator that responds to azelaic acid in Pseudomonas nitroreducens.</title>
        <authorList>
            <person name="Bez C."/>
            <person name="Javvadi S.G."/>
            <person name="Bertani I."/>
            <person name="Devescovi G."/>
            <person name="Studholme D.J."/>
            <person name="Geller A."/>
            <person name="Levy A."/>
            <person name="Venturi V."/>
        </authorList>
    </citation>
    <scope>NUCLEOTIDE SEQUENCE [LARGE SCALE GENOMIC DNA]</scope>
    <source>
        <strain evidence="3">DSM 9128</strain>
    </source>
</reference>
<keyword evidence="2" id="KW-0067">ATP-binding</keyword>
<protein>
    <submittedName>
        <fullName evidence="2">DNA helicase</fullName>
    </submittedName>
</protein>
<comment type="caution">
    <text evidence="2">The sequence shown here is derived from an EMBL/GenBank/DDBJ whole genome shotgun (WGS) entry which is preliminary data.</text>
</comment>
<dbReference type="AlphaFoldDB" id="A0A5R9AIY8"/>
<dbReference type="InterPro" id="IPR027417">
    <property type="entry name" value="P-loop_NTPase"/>
</dbReference>
<organism evidence="2 3">
    <name type="scientific">Pseudomonas nitroreducens</name>
    <dbReference type="NCBI Taxonomy" id="46680"/>
    <lineage>
        <taxon>Bacteria</taxon>
        <taxon>Pseudomonadati</taxon>
        <taxon>Pseudomonadota</taxon>
        <taxon>Gammaproteobacteria</taxon>
        <taxon>Pseudomonadales</taxon>
        <taxon>Pseudomonadaceae</taxon>
        <taxon>Pseudomonas</taxon>
    </lineage>
</organism>
<keyword evidence="2" id="KW-0347">Helicase</keyword>
<accession>A0A5R9AIY8</accession>
<dbReference type="Proteomes" id="UP000307510">
    <property type="component" value="Unassembled WGS sequence"/>
</dbReference>
<dbReference type="SMART" id="SM00490">
    <property type="entry name" value="HELICc"/>
    <property type="match status" value="1"/>
</dbReference>